<accession>H8KPD3</accession>
<dbReference type="NCBIfam" id="NF041359">
    <property type="entry name" value="GntG_guanitoxin"/>
    <property type="match status" value="1"/>
</dbReference>
<evidence type="ECO:0000256" key="5">
    <source>
        <dbReference type="PIRSR" id="PIRSR017617-1"/>
    </source>
</evidence>
<dbReference type="HOGENOM" id="CLU_029381_0_4_10"/>
<dbReference type="EMBL" id="CP003349">
    <property type="protein sequence ID" value="AFD05831.1"/>
    <property type="molecule type" value="Genomic_DNA"/>
</dbReference>
<feature type="domain" description="Aromatic amino acid beta-eliminating lyase/threonine aldolase" evidence="6">
    <location>
        <begin position="22"/>
        <end position="303"/>
    </location>
</feature>
<dbReference type="STRING" id="929556.Solca_0706"/>
<dbReference type="GO" id="GO:0006545">
    <property type="term" value="P:glycine biosynthetic process"/>
    <property type="evidence" value="ECO:0007669"/>
    <property type="project" value="TreeGrafter"/>
</dbReference>
<dbReference type="SUPFAM" id="SSF53383">
    <property type="entry name" value="PLP-dependent transferases"/>
    <property type="match status" value="1"/>
</dbReference>
<dbReference type="InterPro" id="IPR015421">
    <property type="entry name" value="PyrdxlP-dep_Trfase_major"/>
</dbReference>
<dbReference type="KEGG" id="scn:Solca_0706"/>
<evidence type="ECO:0000256" key="4">
    <source>
        <dbReference type="ARBA" id="ARBA00023239"/>
    </source>
</evidence>
<gene>
    <name evidence="7" type="ordered locus">Solca_0706</name>
</gene>
<dbReference type="eggNOG" id="COG2008">
    <property type="taxonomic scope" value="Bacteria"/>
</dbReference>
<dbReference type="AlphaFoldDB" id="H8KPD3"/>
<dbReference type="Gene3D" id="3.40.640.10">
    <property type="entry name" value="Type I PLP-dependent aspartate aminotransferase-like (Major domain)"/>
    <property type="match status" value="1"/>
</dbReference>
<dbReference type="PANTHER" id="PTHR48097:SF9">
    <property type="entry name" value="L-THREONINE ALDOLASE"/>
    <property type="match status" value="1"/>
</dbReference>
<evidence type="ECO:0000256" key="2">
    <source>
        <dbReference type="ARBA" id="ARBA00006966"/>
    </source>
</evidence>
<dbReference type="GO" id="GO:0008732">
    <property type="term" value="F:L-allo-threonine aldolase activity"/>
    <property type="evidence" value="ECO:0007669"/>
    <property type="project" value="TreeGrafter"/>
</dbReference>
<keyword evidence="8" id="KW-1185">Reference proteome</keyword>
<protein>
    <submittedName>
        <fullName evidence="7">Threonine aldolase</fullName>
    </submittedName>
</protein>
<keyword evidence="3" id="KW-0663">Pyridoxal phosphate</keyword>
<comment type="similarity">
    <text evidence="2">Belongs to the threonine aldolase family.</text>
</comment>
<dbReference type="PANTHER" id="PTHR48097">
    <property type="entry name" value="L-THREONINE ALDOLASE-RELATED"/>
    <property type="match status" value="1"/>
</dbReference>
<dbReference type="FunFam" id="3.40.640.10:FF:000030">
    <property type="entry name" value="Low-specificity L-threonine aldolase"/>
    <property type="match status" value="1"/>
</dbReference>
<dbReference type="InterPro" id="IPR015424">
    <property type="entry name" value="PyrdxlP-dep_Trfase"/>
</dbReference>
<dbReference type="GO" id="GO:0005829">
    <property type="term" value="C:cytosol"/>
    <property type="evidence" value="ECO:0007669"/>
    <property type="project" value="TreeGrafter"/>
</dbReference>
<comment type="cofactor">
    <cofactor evidence="1">
        <name>pyridoxal 5'-phosphate</name>
        <dbReference type="ChEBI" id="CHEBI:597326"/>
    </cofactor>
</comment>
<dbReference type="Gene3D" id="3.90.1150.10">
    <property type="entry name" value="Aspartate Aminotransferase, domain 1"/>
    <property type="match status" value="1"/>
</dbReference>
<evidence type="ECO:0000259" key="6">
    <source>
        <dbReference type="Pfam" id="PF01212"/>
    </source>
</evidence>
<dbReference type="GO" id="GO:0006567">
    <property type="term" value="P:L-threonine catabolic process"/>
    <property type="evidence" value="ECO:0007669"/>
    <property type="project" value="TreeGrafter"/>
</dbReference>
<feature type="modified residue" description="N6-(pyridoxal phosphate)lysine" evidence="5">
    <location>
        <position position="218"/>
    </location>
</feature>
<keyword evidence="4" id="KW-0456">Lyase</keyword>
<dbReference type="CDD" id="cd06502">
    <property type="entry name" value="TA_like"/>
    <property type="match status" value="1"/>
</dbReference>
<reference evidence="7" key="1">
    <citation type="submission" date="2012-02" db="EMBL/GenBank/DDBJ databases">
        <title>The complete genome of Solitalea canadensis DSM 3403.</title>
        <authorList>
            <consortium name="US DOE Joint Genome Institute (JGI-PGF)"/>
            <person name="Lucas S."/>
            <person name="Copeland A."/>
            <person name="Lapidus A."/>
            <person name="Glavina del Rio T."/>
            <person name="Dalin E."/>
            <person name="Tice H."/>
            <person name="Bruce D."/>
            <person name="Goodwin L."/>
            <person name="Pitluck S."/>
            <person name="Peters L."/>
            <person name="Ovchinnikova G."/>
            <person name="Lu M."/>
            <person name="Kyrpides N."/>
            <person name="Mavromatis K."/>
            <person name="Ivanova N."/>
            <person name="Brettin T."/>
            <person name="Detter J.C."/>
            <person name="Han C."/>
            <person name="Larimer F."/>
            <person name="Land M."/>
            <person name="Hauser L."/>
            <person name="Markowitz V."/>
            <person name="Cheng J.-F."/>
            <person name="Hugenholtz P."/>
            <person name="Woyke T."/>
            <person name="Wu D."/>
            <person name="Spring S."/>
            <person name="Schroeder M."/>
            <person name="Kopitz M."/>
            <person name="Brambilla E."/>
            <person name="Klenk H.-P."/>
            <person name="Eisen J.A."/>
        </authorList>
    </citation>
    <scope>NUCLEOTIDE SEQUENCE</scope>
    <source>
        <strain evidence="7">DSM 3403</strain>
    </source>
</reference>
<evidence type="ECO:0000313" key="8">
    <source>
        <dbReference type="Proteomes" id="UP000007590"/>
    </source>
</evidence>
<dbReference type="Pfam" id="PF01212">
    <property type="entry name" value="Beta_elim_lyase"/>
    <property type="match status" value="1"/>
</dbReference>
<evidence type="ECO:0000313" key="7">
    <source>
        <dbReference type="EMBL" id="AFD05831.1"/>
    </source>
</evidence>
<name>H8KPD3_SOLCM</name>
<organism evidence="7 8">
    <name type="scientific">Solitalea canadensis (strain ATCC 29591 / DSM 3403 / JCM 21819 / LMG 8368 / NBRC 15130 / NCIMB 12057 / USAM 9D)</name>
    <name type="common">Flexibacter canadensis</name>
    <dbReference type="NCBI Taxonomy" id="929556"/>
    <lineage>
        <taxon>Bacteria</taxon>
        <taxon>Pseudomonadati</taxon>
        <taxon>Bacteroidota</taxon>
        <taxon>Sphingobacteriia</taxon>
        <taxon>Sphingobacteriales</taxon>
        <taxon>Sphingobacteriaceae</taxon>
        <taxon>Solitalea</taxon>
    </lineage>
</organism>
<dbReference type="InterPro" id="IPR015422">
    <property type="entry name" value="PyrdxlP-dep_Trfase_small"/>
</dbReference>
<dbReference type="InterPro" id="IPR023603">
    <property type="entry name" value="Low_specificity_L-TA-like"/>
</dbReference>
<dbReference type="PIRSF" id="PIRSF017617">
    <property type="entry name" value="Thr_aldolase"/>
    <property type="match status" value="1"/>
</dbReference>
<dbReference type="InterPro" id="IPR001597">
    <property type="entry name" value="ArAA_b-elim_lyase/Thr_aldolase"/>
</dbReference>
<sequence length="358" mass="39234">MIRGTYKVILLNSILIDQMIIDLRSDTITKPTPQMLEAMMNASVGDDVYGEDPTVKALEQKAAALFNKEAAMFCASGTMTNQIAIKCFTNPLEEVICDEGAHVYYYEGGGIAFNSAASTRTIKGNRGIFTPQHVLDNINKNDIHHPKTSLVVIENTANRGGGHCWELAEMQAIARTCKENNLFLHLDGARIFNAIIAKGYSTADVGNCFDGISICLSKGLGTPVGSVLLGTHSFIEKAKRIRKVMGGGWRQAGFLAAAGIYALDHHVNRLTEDHQRAKAIEECLQHCGFVKSILPVETNIVVFELIDTVTESVFIAKMKENGVLCSSPGKQQIRFVTHLDFTDEQMDVLLKKLKVIAC</sequence>
<proteinExistence type="inferred from homology"/>
<dbReference type="Proteomes" id="UP000007590">
    <property type="component" value="Chromosome"/>
</dbReference>
<evidence type="ECO:0000256" key="1">
    <source>
        <dbReference type="ARBA" id="ARBA00001933"/>
    </source>
</evidence>
<evidence type="ECO:0000256" key="3">
    <source>
        <dbReference type="ARBA" id="ARBA00022898"/>
    </source>
</evidence>
<dbReference type="RefSeq" id="WP_014679059.1">
    <property type="nucleotide sequence ID" value="NC_017770.1"/>
</dbReference>